<proteinExistence type="predicted"/>
<sequence length="93" mass="11133">MQRFKIITRIETNPESEAMDLKISFEYHLPDNYEKIGDPFLGRLKIFKVTDIKNCPISFRLLPLYPHVLIIKACWDYMERNQLFKPTNVIPIY</sequence>
<organism evidence="1 2">
    <name type="scientific">Legionella spiritensis</name>
    <dbReference type="NCBI Taxonomy" id="452"/>
    <lineage>
        <taxon>Bacteria</taxon>
        <taxon>Pseudomonadati</taxon>
        <taxon>Pseudomonadota</taxon>
        <taxon>Gammaproteobacteria</taxon>
        <taxon>Legionellales</taxon>
        <taxon>Legionellaceae</taxon>
        <taxon>Legionella</taxon>
    </lineage>
</organism>
<accession>A0A0W0Z5Q8</accession>
<protein>
    <submittedName>
        <fullName evidence="1">Uncharacterized protein</fullName>
    </submittedName>
</protein>
<dbReference type="RefSeq" id="WP_058483216.1">
    <property type="nucleotide sequence ID" value="NZ_CAAAII010000005.1"/>
</dbReference>
<name>A0A0W0Z5Q8_LEGSP</name>
<dbReference type="PATRIC" id="fig|452.5.peg.1432"/>
<dbReference type="AlphaFoldDB" id="A0A0W0Z5Q8"/>
<evidence type="ECO:0000313" key="1">
    <source>
        <dbReference type="EMBL" id="KTD64492.1"/>
    </source>
</evidence>
<reference evidence="1 2" key="1">
    <citation type="submission" date="2015-11" db="EMBL/GenBank/DDBJ databases">
        <title>Genomic analysis of 38 Legionella species identifies large and diverse effector repertoires.</title>
        <authorList>
            <person name="Burstein D."/>
            <person name="Amaro F."/>
            <person name="Zusman T."/>
            <person name="Lifshitz Z."/>
            <person name="Cohen O."/>
            <person name="Gilbert J.A."/>
            <person name="Pupko T."/>
            <person name="Shuman H.A."/>
            <person name="Segal G."/>
        </authorList>
    </citation>
    <scope>NUCLEOTIDE SEQUENCE [LARGE SCALE GENOMIC DNA]</scope>
    <source>
        <strain evidence="1 2">Mt.St.Helens-9</strain>
    </source>
</reference>
<evidence type="ECO:0000313" key="2">
    <source>
        <dbReference type="Proteomes" id="UP000054877"/>
    </source>
</evidence>
<keyword evidence="2" id="KW-1185">Reference proteome</keyword>
<comment type="caution">
    <text evidence="1">The sequence shown here is derived from an EMBL/GenBank/DDBJ whole genome shotgun (WGS) entry which is preliminary data.</text>
</comment>
<dbReference type="Proteomes" id="UP000054877">
    <property type="component" value="Unassembled WGS sequence"/>
</dbReference>
<gene>
    <name evidence="1" type="ORF">Lspi_1299</name>
</gene>
<dbReference type="EMBL" id="LNYX01000013">
    <property type="protein sequence ID" value="KTD64492.1"/>
    <property type="molecule type" value="Genomic_DNA"/>
</dbReference>